<dbReference type="InterPro" id="IPR002784">
    <property type="entry name" value="Ribosomal_eL14_dom"/>
</dbReference>
<dbReference type="RefSeq" id="XP_005536047.1">
    <property type="nucleotide sequence ID" value="XM_005535990.1"/>
</dbReference>
<dbReference type="GO" id="GO:0006412">
    <property type="term" value="P:translation"/>
    <property type="evidence" value="ECO:0007669"/>
    <property type="project" value="InterPro"/>
</dbReference>
<dbReference type="Gramene" id="CMH065CT">
    <property type="protein sequence ID" value="CMH065CT"/>
    <property type="gene ID" value="CMH065C"/>
</dbReference>
<feature type="domain" description="Large ribosomal subunit protein eL14" evidence="4">
    <location>
        <begin position="47"/>
        <end position="120"/>
    </location>
</feature>
<dbReference type="GO" id="GO:0042273">
    <property type="term" value="P:ribosomal large subunit biogenesis"/>
    <property type="evidence" value="ECO:0007669"/>
    <property type="project" value="TreeGrafter"/>
</dbReference>
<dbReference type="CDD" id="cd23702">
    <property type="entry name" value="eL14"/>
    <property type="match status" value="1"/>
</dbReference>
<evidence type="ECO:0000259" key="4">
    <source>
        <dbReference type="Pfam" id="PF01929"/>
    </source>
</evidence>
<dbReference type="GO" id="GO:0003735">
    <property type="term" value="F:structural constituent of ribosome"/>
    <property type="evidence" value="ECO:0007669"/>
    <property type="project" value="InterPro"/>
</dbReference>
<dbReference type="EMBL" id="AP006490">
    <property type="protein sequence ID" value="BAM79761.1"/>
    <property type="molecule type" value="Genomic_DNA"/>
</dbReference>
<evidence type="ECO:0000313" key="5">
    <source>
        <dbReference type="EMBL" id="BAM79761.1"/>
    </source>
</evidence>
<dbReference type="InterPro" id="IPR039660">
    <property type="entry name" value="Ribosomal_eL14"/>
</dbReference>
<dbReference type="Proteomes" id="UP000007014">
    <property type="component" value="Chromosome 8"/>
</dbReference>
<keyword evidence="3" id="KW-0687">Ribonucleoprotein</keyword>
<dbReference type="OMA" id="KLCFVVD"/>
<reference evidence="5 6" key="2">
    <citation type="journal article" date="2007" name="BMC Biol.">
        <title>A 100%-complete sequence reveals unusually simple genomic features in the hot-spring red alga Cyanidioschyzon merolae.</title>
        <authorList>
            <person name="Nozaki H."/>
            <person name="Takano H."/>
            <person name="Misumi O."/>
            <person name="Terasawa K."/>
            <person name="Matsuzaki M."/>
            <person name="Maruyama S."/>
            <person name="Nishida K."/>
            <person name="Yagisawa F."/>
            <person name="Yoshida Y."/>
            <person name="Fujiwara T."/>
            <person name="Takio S."/>
            <person name="Tamura K."/>
            <person name="Chung S.J."/>
            <person name="Nakamura S."/>
            <person name="Kuroiwa H."/>
            <person name="Tanaka K."/>
            <person name="Sato N."/>
            <person name="Kuroiwa T."/>
        </authorList>
    </citation>
    <scope>NUCLEOTIDE SEQUENCE [LARGE SCALE GENOMIC DNA]</scope>
    <source>
        <strain evidence="5 6">10D</strain>
    </source>
</reference>
<organism evidence="5 6">
    <name type="scientific">Cyanidioschyzon merolae (strain NIES-3377 / 10D)</name>
    <name type="common">Unicellular red alga</name>
    <dbReference type="NCBI Taxonomy" id="280699"/>
    <lineage>
        <taxon>Eukaryota</taxon>
        <taxon>Rhodophyta</taxon>
        <taxon>Bangiophyceae</taxon>
        <taxon>Cyanidiales</taxon>
        <taxon>Cyanidiaceae</taxon>
        <taxon>Cyanidioschyzon</taxon>
    </lineage>
</organism>
<dbReference type="STRING" id="280699.M1UQG7"/>
<dbReference type="OrthoDB" id="1875589at2759"/>
<reference evidence="5 6" key="1">
    <citation type="journal article" date="2004" name="Nature">
        <title>Genome sequence of the ultrasmall unicellular red alga Cyanidioschyzon merolae 10D.</title>
        <authorList>
            <person name="Matsuzaki M."/>
            <person name="Misumi O."/>
            <person name="Shin-i T."/>
            <person name="Maruyama S."/>
            <person name="Takahara M."/>
            <person name="Miyagishima S."/>
            <person name="Mori T."/>
            <person name="Nishida K."/>
            <person name="Yagisawa F."/>
            <person name="Nishida K."/>
            <person name="Yoshida Y."/>
            <person name="Nishimura Y."/>
            <person name="Nakao S."/>
            <person name="Kobayashi T."/>
            <person name="Momoyama Y."/>
            <person name="Higashiyama T."/>
            <person name="Minoda A."/>
            <person name="Sano M."/>
            <person name="Nomoto H."/>
            <person name="Oishi K."/>
            <person name="Hayashi H."/>
            <person name="Ohta F."/>
            <person name="Nishizaka S."/>
            <person name="Haga S."/>
            <person name="Miura S."/>
            <person name="Morishita T."/>
            <person name="Kabeya Y."/>
            <person name="Terasawa K."/>
            <person name="Suzuki Y."/>
            <person name="Ishii Y."/>
            <person name="Asakawa S."/>
            <person name="Takano H."/>
            <person name="Ohta N."/>
            <person name="Kuroiwa H."/>
            <person name="Tanaka K."/>
            <person name="Shimizu N."/>
            <person name="Sugano S."/>
            <person name="Sato N."/>
            <person name="Nozaki H."/>
            <person name="Ogasawara N."/>
            <person name="Kohara Y."/>
            <person name="Kuroiwa T."/>
        </authorList>
    </citation>
    <scope>NUCLEOTIDE SEQUENCE [LARGE SCALE GENOMIC DNA]</scope>
    <source>
        <strain evidence="5 6">10D</strain>
    </source>
</reference>
<accession>M1UQG7</accession>
<dbReference type="eggNOG" id="KOG3421">
    <property type="taxonomic scope" value="Eukaryota"/>
</dbReference>
<dbReference type="GO" id="GO:0003723">
    <property type="term" value="F:RNA binding"/>
    <property type="evidence" value="ECO:0007669"/>
    <property type="project" value="InterPro"/>
</dbReference>
<dbReference type="PANTHER" id="PTHR11127">
    <property type="entry name" value="60S RIBOSOMAL PROTEIN L14"/>
    <property type="match status" value="1"/>
</dbReference>
<dbReference type="InterPro" id="IPR014722">
    <property type="entry name" value="Rib_uL2_dom2"/>
</dbReference>
<evidence type="ECO:0000256" key="3">
    <source>
        <dbReference type="ARBA" id="ARBA00023274"/>
    </source>
</evidence>
<sequence length="140" mass="16015">MAFKRFVEVGRLCIISYGEHADKICVIVDIQDQGHVVIDATADSGVPRTVINVKRLKLTDVVVKLPRACKTSVVRKALEAQQAVQRFRETAWGQKVEKQRVRARLTDFDRFRVMVARKRRSQLIKHELGRLRSETKTSAS</sequence>
<dbReference type="InterPro" id="IPR008991">
    <property type="entry name" value="Translation_prot_SH3-like_sf"/>
</dbReference>
<dbReference type="SUPFAM" id="SSF50104">
    <property type="entry name" value="Translation proteins SH3-like domain"/>
    <property type="match status" value="1"/>
</dbReference>
<dbReference type="Gene3D" id="6.10.250.2270">
    <property type="match status" value="1"/>
</dbReference>
<dbReference type="PANTHER" id="PTHR11127:SF2">
    <property type="entry name" value="LARGE RIBOSOMAL SUBUNIT PROTEIN EL14"/>
    <property type="match status" value="1"/>
</dbReference>
<comment type="similarity">
    <text evidence="1">Belongs to the eukaryotic ribosomal protein eL14 family.</text>
</comment>
<evidence type="ECO:0000256" key="2">
    <source>
        <dbReference type="ARBA" id="ARBA00022980"/>
    </source>
</evidence>
<dbReference type="Pfam" id="PF01929">
    <property type="entry name" value="Ribosomal_L14e"/>
    <property type="match status" value="1"/>
</dbReference>
<keyword evidence="6" id="KW-1185">Reference proteome</keyword>
<dbReference type="Gene3D" id="2.30.30.30">
    <property type="match status" value="1"/>
</dbReference>
<dbReference type="KEGG" id="cme:CYME_CMH065C"/>
<gene>
    <name evidence="5" type="ORF">CYME_CMH065C</name>
</gene>
<dbReference type="GO" id="GO:0022625">
    <property type="term" value="C:cytosolic large ribosomal subunit"/>
    <property type="evidence" value="ECO:0007669"/>
    <property type="project" value="TreeGrafter"/>
</dbReference>
<evidence type="ECO:0000313" key="6">
    <source>
        <dbReference type="Proteomes" id="UP000007014"/>
    </source>
</evidence>
<name>M1UQG7_CYAM1</name>
<dbReference type="AlphaFoldDB" id="M1UQG7"/>
<dbReference type="HOGENOM" id="CLU_082438_2_1_1"/>
<protein>
    <submittedName>
        <fullName evidence="5">60S ribosomal protein L14</fullName>
    </submittedName>
</protein>
<evidence type="ECO:0000256" key="1">
    <source>
        <dbReference type="ARBA" id="ARBA00006592"/>
    </source>
</evidence>
<keyword evidence="2 5" id="KW-0689">Ribosomal protein</keyword>
<dbReference type="GeneID" id="16993401"/>
<proteinExistence type="inferred from homology"/>